<dbReference type="AlphaFoldDB" id="A0A0M4M288"/>
<dbReference type="Gene3D" id="6.10.250.1890">
    <property type="match status" value="1"/>
</dbReference>
<dbReference type="Pfam" id="PF16901">
    <property type="entry name" value="DAO_C"/>
    <property type="match status" value="1"/>
</dbReference>
<dbReference type="InterPro" id="IPR038299">
    <property type="entry name" value="DAO_C_sf"/>
</dbReference>
<sequence length="520" mass="58638">MLKEGEKIYDVFVAGGGINGLGVARDAAGRGYSVCLCEMNDFASGTSSNSTKLIHGGLRYLEHYKFRLVQESLKEREVLLKMAPHIIWPMRFVLPHSKGMRPAWLLRLGLALYDHLGFRKILPGTSSVNLNNGVLESTLKSKYKFGYEYSDCWVDDSRLVILNAVDAAKNGAKLQNYTKVTKVTKSDGIWLITTTDSIDNTQNTIKAKCFINASGPWVDDVLQESFSNKNTKNVRLVRGSHIVVNKLYDHDKSFICQNDDGRIFFLIPYEDKFTLIGTTDIDHGRSASEVEISEEEKQYICDSANAYLNSEIKLSDIVWSYSGVRPLYDDGASKAQEATRDYVIKAEEHDSSLMINIFGGKITTYRRLSEAILKHIETFLGQRGGPWTDNSSLPGGDIDVDGLFDLNNKIQEKYPFLNEEIVKRLVRSYGTVSFDIFPSAKNIESLGESFGSGLYEKEVVYLVQNEWARTSEDILFRRSKLGLSLTKNEKQKLDQFLEKYQKLSKTSESSVKQDNIAETV</sequence>
<dbReference type="GO" id="GO:0004368">
    <property type="term" value="F:glycerol-3-phosphate dehydrogenase (quinone) activity"/>
    <property type="evidence" value="ECO:0007669"/>
    <property type="project" value="UniProtKB-EC"/>
</dbReference>
<dbReference type="NCBIfam" id="NF008899">
    <property type="entry name" value="PRK12266.1"/>
    <property type="match status" value="1"/>
</dbReference>
<dbReference type="Pfam" id="PF01266">
    <property type="entry name" value="DAO"/>
    <property type="match status" value="1"/>
</dbReference>
<keyword evidence="9" id="KW-1185">Reference proteome</keyword>
<dbReference type="Gene3D" id="3.30.9.10">
    <property type="entry name" value="D-Amino Acid Oxidase, subunit A, domain 2"/>
    <property type="match status" value="1"/>
</dbReference>
<organism evidence="8 9">
    <name type="scientific">Candidatus Pseudothioglobus singularis PS1</name>
    <dbReference type="NCBI Taxonomy" id="1125411"/>
    <lineage>
        <taxon>Bacteria</taxon>
        <taxon>Pseudomonadati</taxon>
        <taxon>Pseudomonadota</taxon>
        <taxon>Gammaproteobacteria</taxon>
        <taxon>Candidatus Pseudothioglobaceae</taxon>
        <taxon>Candidatus Pseudothioglobus</taxon>
    </lineage>
</organism>
<gene>
    <name evidence="8" type="ORF">W908_03155</name>
</gene>
<dbReference type="PANTHER" id="PTHR11985:SF15">
    <property type="entry name" value="GLYCEROL-3-PHOSPHATE DEHYDROGENASE, MITOCHONDRIAL"/>
    <property type="match status" value="1"/>
</dbReference>
<dbReference type="InterPro" id="IPR000447">
    <property type="entry name" value="G3P_DH_FAD-dep"/>
</dbReference>
<keyword evidence="3" id="KW-0285">Flavoprotein</keyword>
<evidence type="ECO:0000256" key="3">
    <source>
        <dbReference type="ARBA" id="ARBA00022630"/>
    </source>
</evidence>
<dbReference type="SUPFAM" id="SSF51905">
    <property type="entry name" value="FAD/NAD(P)-binding domain"/>
    <property type="match status" value="1"/>
</dbReference>
<proteinExistence type="inferred from homology"/>
<dbReference type="InterPro" id="IPR036188">
    <property type="entry name" value="FAD/NAD-bd_sf"/>
</dbReference>
<reference evidence="8 9" key="1">
    <citation type="journal article" date="2015" name="Genome Announc.">
        <title>Genome Sequence of 'Candidatus Thioglobus singularis' Strain PS1, a Mixotroph from the SUP05 Clade of Marine Gammaproteobacteria.</title>
        <authorList>
            <person name="Marshall K.T."/>
            <person name="Morris R.M."/>
        </authorList>
    </citation>
    <scope>NUCLEOTIDE SEQUENCE [LARGE SCALE GENOMIC DNA]</scope>
    <source>
        <strain evidence="8 9">PS1</strain>
    </source>
</reference>
<evidence type="ECO:0000256" key="2">
    <source>
        <dbReference type="ARBA" id="ARBA00007330"/>
    </source>
</evidence>
<dbReference type="STRING" id="1125411.W908_03155"/>
<dbReference type="GO" id="GO:0046168">
    <property type="term" value="P:glycerol-3-phosphate catabolic process"/>
    <property type="evidence" value="ECO:0007669"/>
    <property type="project" value="TreeGrafter"/>
</dbReference>
<protein>
    <submittedName>
        <fullName evidence="8">Glycerol-3-phosphate dehydrogenase</fullName>
        <ecNumber evidence="8">1.1.5.3</ecNumber>
    </submittedName>
</protein>
<name>A0A0M4M288_9GAMM</name>
<dbReference type="NCBIfam" id="NF009906">
    <property type="entry name" value="PRK13369.1"/>
    <property type="match status" value="1"/>
</dbReference>
<dbReference type="PANTHER" id="PTHR11985">
    <property type="entry name" value="GLYCEROL-3-PHOSPHATE DEHYDROGENASE"/>
    <property type="match status" value="1"/>
</dbReference>
<dbReference type="PRINTS" id="PR01001">
    <property type="entry name" value="FADG3PDH"/>
</dbReference>
<dbReference type="RefSeq" id="WP_053819888.1">
    <property type="nucleotide sequence ID" value="NZ_CP006911.1"/>
</dbReference>
<comment type="cofactor">
    <cofactor evidence="1">
        <name>FAD</name>
        <dbReference type="ChEBI" id="CHEBI:57692"/>
    </cofactor>
</comment>
<dbReference type="InterPro" id="IPR006076">
    <property type="entry name" value="FAD-dep_OxRdtase"/>
</dbReference>
<evidence type="ECO:0000256" key="4">
    <source>
        <dbReference type="ARBA" id="ARBA00022827"/>
    </source>
</evidence>
<dbReference type="PATRIC" id="fig|1125411.7.peg.615"/>
<keyword evidence="4" id="KW-0274">FAD</keyword>
<evidence type="ECO:0000259" key="6">
    <source>
        <dbReference type="Pfam" id="PF01266"/>
    </source>
</evidence>
<comment type="similarity">
    <text evidence="2">Belongs to the FAD-dependent glycerol-3-phosphate dehydrogenase family.</text>
</comment>
<evidence type="ECO:0000313" key="8">
    <source>
        <dbReference type="EMBL" id="ALE01679.1"/>
    </source>
</evidence>
<evidence type="ECO:0000313" key="9">
    <source>
        <dbReference type="Proteomes" id="UP000068905"/>
    </source>
</evidence>
<dbReference type="EC" id="1.1.5.3" evidence="8"/>
<dbReference type="Proteomes" id="UP000068905">
    <property type="component" value="Chromosome"/>
</dbReference>
<dbReference type="Gene3D" id="3.50.50.60">
    <property type="entry name" value="FAD/NAD(P)-binding domain"/>
    <property type="match status" value="1"/>
</dbReference>
<keyword evidence="5 8" id="KW-0560">Oxidoreductase</keyword>
<dbReference type="EMBL" id="CP006911">
    <property type="protein sequence ID" value="ALE01679.1"/>
    <property type="molecule type" value="Genomic_DNA"/>
</dbReference>
<accession>A0A0M4M288</accession>
<evidence type="ECO:0000259" key="7">
    <source>
        <dbReference type="Pfam" id="PF16901"/>
    </source>
</evidence>
<feature type="domain" description="FAD dependent oxidoreductase" evidence="6">
    <location>
        <begin position="10"/>
        <end position="365"/>
    </location>
</feature>
<dbReference type="Gene3D" id="1.10.8.870">
    <property type="entry name" value="Alpha-glycerophosphate oxidase, cap domain"/>
    <property type="match status" value="1"/>
</dbReference>
<feature type="domain" description="Alpha-glycerophosphate oxidase C-terminal" evidence="7">
    <location>
        <begin position="388"/>
        <end position="498"/>
    </location>
</feature>
<dbReference type="KEGG" id="tsn:W908_03155"/>
<dbReference type="InterPro" id="IPR031656">
    <property type="entry name" value="DAO_C"/>
</dbReference>
<dbReference type="OrthoDB" id="9766796at2"/>
<evidence type="ECO:0000256" key="5">
    <source>
        <dbReference type="ARBA" id="ARBA00023002"/>
    </source>
</evidence>
<evidence type="ECO:0000256" key="1">
    <source>
        <dbReference type="ARBA" id="ARBA00001974"/>
    </source>
</evidence>